<keyword evidence="9" id="KW-0963">Cytoplasm</keyword>
<dbReference type="AlphaFoldDB" id="A0A6B1G507"/>
<evidence type="ECO:0000256" key="6">
    <source>
        <dbReference type="ARBA" id="ARBA00023146"/>
    </source>
</evidence>
<dbReference type="FunFam" id="3.30.930.10:FF:000006">
    <property type="entry name" value="Glycine--tRNA ligase alpha subunit"/>
    <property type="match status" value="1"/>
</dbReference>
<comment type="catalytic activity">
    <reaction evidence="7 9">
        <text>tRNA(Gly) + glycine + ATP = glycyl-tRNA(Gly) + AMP + diphosphate</text>
        <dbReference type="Rhea" id="RHEA:16013"/>
        <dbReference type="Rhea" id="RHEA-COMP:9664"/>
        <dbReference type="Rhea" id="RHEA-COMP:9683"/>
        <dbReference type="ChEBI" id="CHEBI:30616"/>
        <dbReference type="ChEBI" id="CHEBI:33019"/>
        <dbReference type="ChEBI" id="CHEBI:57305"/>
        <dbReference type="ChEBI" id="CHEBI:78442"/>
        <dbReference type="ChEBI" id="CHEBI:78522"/>
        <dbReference type="ChEBI" id="CHEBI:456215"/>
        <dbReference type="EC" id="6.1.1.14"/>
    </reaction>
</comment>
<dbReference type="HAMAP" id="MF_00255">
    <property type="entry name" value="Gly_tRNA_synth_beta"/>
    <property type="match status" value="1"/>
</dbReference>
<protein>
    <recommendedName>
        <fullName evidence="8 9">Multifunctional fusion protein</fullName>
    </recommendedName>
    <domain>
        <recommendedName>
            <fullName evidence="9">Glycine--tRNA ligase beta subunit</fullName>
            <ecNumber evidence="9">6.1.1.14</ecNumber>
        </recommendedName>
        <alternativeName>
            <fullName evidence="9">Glycyl-tRNA synthetase beta subunit</fullName>
            <shortName evidence="9">GlyRS</shortName>
        </alternativeName>
    </domain>
    <domain>
        <recommendedName>
            <fullName evidence="8">Glycine--tRNA ligase alpha subunit</fullName>
        </recommendedName>
        <alternativeName>
            <fullName evidence="8">Glycyl-tRNA synthetase alpha subunit</fullName>
        </alternativeName>
    </domain>
</protein>
<dbReference type="HAMAP" id="MF_00254">
    <property type="entry name" value="Gly_tRNA_synth_alpha"/>
    <property type="match status" value="1"/>
</dbReference>
<accession>A0A6B1G507</accession>
<dbReference type="InterPro" id="IPR045864">
    <property type="entry name" value="aa-tRNA-synth_II/BPL/LPL"/>
</dbReference>
<dbReference type="InterPro" id="IPR002310">
    <property type="entry name" value="Gly-tRNA_ligase_asu"/>
</dbReference>
<gene>
    <name evidence="8" type="primary">glyQ</name>
    <name evidence="9" type="synonym">glyS</name>
    <name evidence="10" type="ORF">F4148_17375</name>
</gene>
<sequence length="1033" mass="114490">MPDTPSMQETIRRLHQYWAAHGCQIWQPHSEKLGAGTMNPATVLRVLGPEPWNVAYVEPSFRADDGRYAENPNRMQMHTQYQVILKPDPGNPQELYLSSLEAIGLQRDRHDIRFVEDNWESPALGAWGLGWEVWLDGQEITQFTYFQQAGGVSLDPVSVEITYGLERIVMYLQQRTEVWSIDFDGVHTYGEIYRQQEIEHCIYNFELADVERQRTMCDLYHAEAEACIERGLVAPAHDYVLRQSQAFNILDTRGAIGVTERAKFFAAMRNQARRISELYVEQRQREEYPWLDDSQEAQHEEQKRNGTQDAVLLKESEQASEPQSLLIELGSEELPAGDVPVGINQMELRLAELLDQARLTYADLSVSGTTRRLVAHVQDLNPRQQDVIVERRGPPADRAFDAGGQPTRAATGFARGQGVQPADLIVRDNYVYAVTILEGEPAAAVLPQLIQDLLDGMQWGRTMRWNRSNKSYPRPLRWIVALYGSEVIPLSWAHVSSGRNSRGPRFRDAQARLPAGEFTTFTIADADSYFAAAAAQGIQLNRQDRRSLIAAAVHKAAARARELNAAGADPLPPGAYQWEPDEELLDEVTDLVEAPQAVLGAFETRYLDLPQPILTAVMKKHQRYFPVVTRPSDSAAEPALAPRFVTIANDDALQHPDVVRQGNEGVIRARYADAEFFYKQDTAKPFDTFTQRLETLTFHARLGSMLDKAGRLQSLAPHIAQMLRAGKQDVETARQAAALCKTDLVTSMVVEMTSLQGIMGEIYALRSGQRPGVAQAIREHYLPRFDGDTIPASSAGLALSLADKLDSLVGLFGVGVTPSGSADPFGLRRAALGIVNALTLANLPFDLTAALQQAASQYRTLLSDDAVPNARDFVIRRLERKLRDLGHPPDVVDAVLAARGDDPFAAVGAVHHLAAAVSSPDWEETLTAYARCARIVRSIDRELPLQPAAYREKVEHDLHSACEGAAAKLDAAEDVAASLGHVLAGLVTPINIYFDTVLVNAENEDLRQARQALIQRIASLPAPVADLSRLQGF</sequence>
<comment type="subunit">
    <text evidence="9">Tetramer of two alpha and two beta subunits.</text>
</comment>
<keyword evidence="6 9" id="KW-0030">Aminoacyl-tRNA synthetase</keyword>
<evidence type="ECO:0000256" key="7">
    <source>
        <dbReference type="ARBA" id="ARBA00047937"/>
    </source>
</evidence>
<evidence type="ECO:0000256" key="9">
    <source>
        <dbReference type="HAMAP-Rule" id="MF_00255"/>
    </source>
</evidence>
<name>A0A6B1G507_9CHLR</name>
<dbReference type="Pfam" id="PF02091">
    <property type="entry name" value="tRNA-synt_2e"/>
    <property type="match status" value="1"/>
</dbReference>
<organism evidence="10">
    <name type="scientific">Caldilineaceae bacterium SB0675_bin_29</name>
    <dbReference type="NCBI Taxonomy" id="2605266"/>
    <lineage>
        <taxon>Bacteria</taxon>
        <taxon>Bacillati</taxon>
        <taxon>Chloroflexota</taxon>
        <taxon>Caldilineae</taxon>
        <taxon>Caldilineales</taxon>
        <taxon>Caldilineaceae</taxon>
    </lineage>
</organism>
<dbReference type="EC" id="6.1.1.14" evidence="9"/>
<evidence type="ECO:0000256" key="5">
    <source>
        <dbReference type="ARBA" id="ARBA00022917"/>
    </source>
</evidence>
<evidence type="ECO:0000256" key="4">
    <source>
        <dbReference type="ARBA" id="ARBA00022840"/>
    </source>
</evidence>
<dbReference type="SUPFAM" id="SSF55681">
    <property type="entry name" value="Class II aaRS and biotin synthetases"/>
    <property type="match status" value="1"/>
</dbReference>
<dbReference type="PROSITE" id="PS50861">
    <property type="entry name" value="AA_TRNA_LIGASE_II_GLYAB"/>
    <property type="match status" value="2"/>
</dbReference>
<keyword evidence="3 9" id="KW-0547">Nucleotide-binding</keyword>
<dbReference type="Gene3D" id="1.20.58.180">
    <property type="entry name" value="Class II aaRS and biotin synthetases, domain 2"/>
    <property type="match status" value="1"/>
</dbReference>
<dbReference type="GO" id="GO:0005524">
    <property type="term" value="F:ATP binding"/>
    <property type="evidence" value="ECO:0007669"/>
    <property type="project" value="UniProtKB-UniRule"/>
</dbReference>
<dbReference type="GO" id="GO:0004820">
    <property type="term" value="F:glycine-tRNA ligase activity"/>
    <property type="evidence" value="ECO:0007669"/>
    <property type="project" value="UniProtKB-UniRule"/>
</dbReference>
<comment type="similarity">
    <text evidence="1 9">Belongs to the class-II aminoacyl-tRNA synthetase family.</text>
</comment>
<dbReference type="SUPFAM" id="SSF109604">
    <property type="entry name" value="HD-domain/PDEase-like"/>
    <property type="match status" value="1"/>
</dbReference>
<reference evidence="10" key="1">
    <citation type="submission" date="2019-09" db="EMBL/GenBank/DDBJ databases">
        <title>Characterisation of the sponge microbiome using genome-centric metagenomics.</title>
        <authorList>
            <person name="Engelberts J.P."/>
            <person name="Robbins S.J."/>
            <person name="De Goeij J.M."/>
            <person name="Aranda M."/>
            <person name="Bell S.C."/>
            <person name="Webster N.S."/>
        </authorList>
    </citation>
    <scope>NUCLEOTIDE SEQUENCE</scope>
    <source>
        <strain evidence="10">SB0675_bin_29</strain>
    </source>
</reference>
<dbReference type="EMBL" id="VYDA01000615">
    <property type="protein sequence ID" value="MYH63438.1"/>
    <property type="molecule type" value="Genomic_DNA"/>
</dbReference>
<dbReference type="GO" id="GO:0005829">
    <property type="term" value="C:cytosol"/>
    <property type="evidence" value="ECO:0007669"/>
    <property type="project" value="TreeGrafter"/>
</dbReference>
<evidence type="ECO:0000313" key="10">
    <source>
        <dbReference type="EMBL" id="MYH63438.1"/>
    </source>
</evidence>
<evidence type="ECO:0000256" key="2">
    <source>
        <dbReference type="ARBA" id="ARBA00022598"/>
    </source>
</evidence>
<dbReference type="Gene3D" id="3.30.930.10">
    <property type="entry name" value="Bira Bifunctional Protein, Domain 2"/>
    <property type="match status" value="1"/>
</dbReference>
<dbReference type="NCBIfam" id="TIGR00211">
    <property type="entry name" value="glyS"/>
    <property type="match status" value="1"/>
</dbReference>
<keyword evidence="4 9" id="KW-0067">ATP-binding</keyword>
<dbReference type="PANTHER" id="PTHR30075:SF2">
    <property type="entry name" value="GLYCINE--TRNA LIGASE, CHLOROPLASTIC_MITOCHONDRIAL 2"/>
    <property type="match status" value="1"/>
</dbReference>
<evidence type="ECO:0000256" key="1">
    <source>
        <dbReference type="ARBA" id="ARBA00008226"/>
    </source>
</evidence>
<dbReference type="NCBIfam" id="TIGR00388">
    <property type="entry name" value="glyQ"/>
    <property type="match status" value="1"/>
</dbReference>
<dbReference type="GO" id="GO:0006426">
    <property type="term" value="P:glycyl-tRNA aminoacylation"/>
    <property type="evidence" value="ECO:0007669"/>
    <property type="project" value="UniProtKB-UniRule"/>
</dbReference>
<dbReference type="PRINTS" id="PR01044">
    <property type="entry name" value="TRNASYNTHGA"/>
</dbReference>
<proteinExistence type="inferred from homology"/>
<keyword evidence="2 9" id="KW-0436">Ligase</keyword>
<keyword evidence="5 9" id="KW-0648">Protein biosynthesis</keyword>
<dbReference type="PANTHER" id="PTHR30075">
    <property type="entry name" value="GLYCYL-TRNA SYNTHETASE"/>
    <property type="match status" value="1"/>
</dbReference>
<dbReference type="InterPro" id="IPR015944">
    <property type="entry name" value="Gly-tRNA-synth_bsu"/>
</dbReference>
<comment type="caution">
    <text evidence="10">The sequence shown here is derived from an EMBL/GenBank/DDBJ whole genome shotgun (WGS) entry which is preliminary data.</text>
</comment>
<comment type="subcellular location">
    <subcellularLocation>
        <location evidence="9">Cytoplasm</location>
    </subcellularLocation>
</comment>
<dbReference type="Pfam" id="PF02092">
    <property type="entry name" value="tRNA_synt_2f"/>
    <property type="match status" value="1"/>
</dbReference>
<evidence type="ECO:0000256" key="3">
    <source>
        <dbReference type="ARBA" id="ARBA00022741"/>
    </source>
</evidence>
<evidence type="ECO:0000256" key="8">
    <source>
        <dbReference type="HAMAP-Rule" id="MF_00254"/>
    </source>
</evidence>
<dbReference type="InterPro" id="IPR006194">
    <property type="entry name" value="Gly-tRNA-synth_heterodimer"/>
</dbReference>
<dbReference type="NCBIfam" id="NF006827">
    <property type="entry name" value="PRK09348.1"/>
    <property type="match status" value="1"/>
</dbReference>